<dbReference type="RefSeq" id="WP_173400568.1">
    <property type="nucleotide sequence ID" value="NZ_AODF01000001.1"/>
</dbReference>
<accession>A0ABP3B4G3</accession>
<organism evidence="2 3">
    <name type="scientific">Listeria floridensis FSL S10-1187</name>
    <dbReference type="NCBI Taxonomy" id="1265817"/>
    <lineage>
        <taxon>Bacteria</taxon>
        <taxon>Bacillati</taxon>
        <taxon>Bacillota</taxon>
        <taxon>Bacilli</taxon>
        <taxon>Bacillales</taxon>
        <taxon>Listeriaceae</taxon>
        <taxon>Listeria</taxon>
    </lineage>
</organism>
<gene>
    <name evidence="2" type="ORF">MFLO_01545</name>
</gene>
<dbReference type="InterPro" id="IPR052044">
    <property type="entry name" value="PKS_Associated_Protein"/>
</dbReference>
<dbReference type="Gene3D" id="2.60.120.10">
    <property type="entry name" value="Jelly Rolls"/>
    <property type="match status" value="1"/>
</dbReference>
<feature type="domain" description="Cupin type-2" evidence="1">
    <location>
        <begin position="38"/>
        <end position="94"/>
    </location>
</feature>
<dbReference type="InterPro" id="IPR011051">
    <property type="entry name" value="RmlC_Cupin_sf"/>
</dbReference>
<reference evidence="2 3" key="1">
    <citation type="journal article" date="2014" name="Int. J. Syst. Evol. Microbiol.">
        <title>Listeria floridensis sp. nov., Listeria aquatica sp. nov., Listeria cornellensis sp. nov., Listeria riparia sp. nov. and Listeria grandensis sp. nov., from agricultural and natural environments.</title>
        <authorList>
            <person name="den Bakker H.C."/>
            <person name="Warchocki S."/>
            <person name="Wright E.M."/>
            <person name="Allred A.F."/>
            <person name="Ahlstrom C."/>
            <person name="Manuel C.S."/>
            <person name="Stasiewicz M.J."/>
            <person name="Burrell A."/>
            <person name="Roof S."/>
            <person name="Strawn L."/>
            <person name="Fortes E.D."/>
            <person name="Nightingale K.K."/>
            <person name="Kephart D."/>
            <person name="Wiedmann M."/>
        </authorList>
    </citation>
    <scope>NUCLEOTIDE SEQUENCE [LARGE SCALE GENOMIC DNA]</scope>
    <source>
        <strain evidence="2 3">FSL S10-1187</strain>
    </source>
</reference>
<evidence type="ECO:0000313" key="2">
    <source>
        <dbReference type="EMBL" id="EUJ33867.1"/>
    </source>
</evidence>
<name>A0ABP3B4G3_9LIST</name>
<dbReference type="Pfam" id="PF07883">
    <property type="entry name" value="Cupin_2"/>
    <property type="match status" value="1"/>
</dbReference>
<dbReference type="InterPro" id="IPR014710">
    <property type="entry name" value="RmlC-like_jellyroll"/>
</dbReference>
<dbReference type="PANTHER" id="PTHR36114:SF1">
    <property type="entry name" value="16.7 KDA PROTEIN IN WHIE LOCUS"/>
    <property type="match status" value="1"/>
</dbReference>
<dbReference type="PANTHER" id="PTHR36114">
    <property type="entry name" value="16.7 KDA PROTEIN IN WHIE LOCUS"/>
    <property type="match status" value="1"/>
</dbReference>
<dbReference type="InterPro" id="IPR013096">
    <property type="entry name" value="Cupin_2"/>
</dbReference>
<evidence type="ECO:0000259" key="1">
    <source>
        <dbReference type="Pfam" id="PF07883"/>
    </source>
</evidence>
<dbReference type="EMBL" id="AODF01000001">
    <property type="protein sequence ID" value="EUJ33867.1"/>
    <property type="molecule type" value="Genomic_DNA"/>
</dbReference>
<evidence type="ECO:0000313" key="3">
    <source>
        <dbReference type="Proteomes" id="UP000019249"/>
    </source>
</evidence>
<comment type="caution">
    <text evidence="2">The sequence shown here is derived from an EMBL/GenBank/DDBJ whole genome shotgun (WGS) entry which is preliminary data.</text>
</comment>
<keyword evidence="3" id="KW-1185">Reference proteome</keyword>
<protein>
    <recommendedName>
        <fullName evidence="1">Cupin type-2 domain-containing protein</fullName>
    </recommendedName>
</protein>
<dbReference type="Proteomes" id="UP000019249">
    <property type="component" value="Unassembled WGS sequence"/>
</dbReference>
<dbReference type="CDD" id="cd02226">
    <property type="entry name" value="cupin_YdbB-like"/>
    <property type="match status" value="1"/>
</dbReference>
<proteinExistence type="predicted"/>
<dbReference type="SUPFAM" id="SSF51182">
    <property type="entry name" value="RmlC-like cupins"/>
    <property type="match status" value="1"/>
</dbReference>
<sequence>MLKKISFSEKFASFSEPWQPKIVGEINDTHVKVVKLEGEFVWHSHEHEDEMFIVVKGKLTIKFRDQDVHLSEGEALVIPKGIEHQPVAEDEVYAILIEPSTTVNTGNLTNERTYIPPKI</sequence>